<dbReference type="Gene3D" id="3.50.50.60">
    <property type="entry name" value="FAD/NAD(P)-binding domain"/>
    <property type="match status" value="3"/>
</dbReference>
<evidence type="ECO:0000256" key="3">
    <source>
        <dbReference type="ARBA" id="ARBA00022630"/>
    </source>
</evidence>
<dbReference type="GeneID" id="28732614"/>
<dbReference type="AlphaFoldDB" id="A0A0N0NJC3"/>
<dbReference type="GO" id="GO:0050661">
    <property type="term" value="F:NADP binding"/>
    <property type="evidence" value="ECO:0007669"/>
    <property type="project" value="InterPro"/>
</dbReference>
<dbReference type="SUPFAM" id="SSF51905">
    <property type="entry name" value="FAD/NAD(P)-binding domain"/>
    <property type="match status" value="2"/>
</dbReference>
<keyword evidence="8" id="KW-0503">Monooxygenase</keyword>
<evidence type="ECO:0000313" key="9">
    <source>
        <dbReference type="Proteomes" id="UP000038010"/>
    </source>
</evidence>
<keyword evidence="9" id="KW-1185">Reference proteome</keyword>
<dbReference type="GO" id="GO:0050660">
    <property type="term" value="F:flavin adenine dinucleotide binding"/>
    <property type="evidence" value="ECO:0007669"/>
    <property type="project" value="InterPro"/>
</dbReference>
<evidence type="ECO:0000259" key="7">
    <source>
        <dbReference type="SMART" id="SM00338"/>
    </source>
</evidence>
<dbReference type="Pfam" id="PF00743">
    <property type="entry name" value="FMO-like"/>
    <property type="match status" value="1"/>
</dbReference>
<sequence length="1168" mass="131091">MAPGILIEDTPEESALYEEAPVLPLPQLPDDYGYTYDHRNGYVPESLEETTAYKVAEHILWAPRKIRVASIGAGAAGIMLCYKKEKEFGDDIDLVVYDRYDSCGGVWHANKYPGCRCDVPSPAYQFSFAPSAEWPRYYSSAEDIKKYYHGFAESHGYLEKYIRLRHEITSATWLENEGQWLLNIKHTLSDGSVVRKQDRVEFLIANIGVLNTWRWPNIPDRELFTGAITHSAAYDTSIDLDNKRVAVIGSGASSIQIIPAIQPRVKELVSFYRTPQWISSGLGVAGYTDPEGKNFTFSDEQKAQFRDDPEYYLKFRKAMEQQINSSFRHNLKDHLWQQKGREMTSERMRKLLKDDPRLVKRLVPDFPMGCRRLGPAEGFLEAMQEPNVTLPESAIKAFTKNVDVIICATGFDVSFKPYFPINGRGGQSLAKQWDKDPAAYLAMGAPGFPNFMVGSLGPNCPAGHGSFVTVLEAAQNYICKLIRKLQTENIKSLDVKHDAVQEYNEHIHEWLKRTVWTAGCRSWYNQGQAGGKVTAQYPGSLVHWKKILEEPRYEDFDIKYRGRNRFQFMGNGFTKEEVTGEDLRLSLLLRLDQPSSQLVDDATTSTSRPLVAGNVFEDEDDSVDRPGKEGEKSARKRARDRVAQQEHRKRQKVYVEQLEAKIESMIKHSSSSDFTALMQENEALRNEVKRLRGFFDGVQALVQAQEPSSPPAGAVVDTSNFDNSGDVGHSSLQQHANVAMNCGVDGTLRAGNSELTPPQCSSEDIEQDELNEATACMYPTLVSNATEYDSSAAFGTLSVPLHMQAHSSTVMTNQEQPSQHAFARWPNTDTHDTRVSRSIRVPTPLSMLDFSAGWPELLPWFQSPARSQGPYAYGTGNLAPGTEALQDASQFSQPFAHTRMSSQQQGEQFPHLPHHLRLPSLLGHLASTDAILLEFLRLPDHGLIHAGGSRLPRPSIKDFILNNSPNGLSSRIKSYIAPFSRNERIPETLASYWIITLFTRWYINKDQESYNDMPAWLRPTKLQQSMSHAMTLSFMPWPGIRDAAIAASLSSPAMVEDIMVTLGQFMEVDLSCAYSQAGLNTADHASFNGSGNNGHDLLTQILVRPDSSNVLDTAIKDLRNWTLRDGFFARYPQWRSLYVVPRDQLYPPPATDQGFAVDSMHPGLALLV</sequence>
<accession>A0A0N0NJC3</accession>
<evidence type="ECO:0000256" key="6">
    <source>
        <dbReference type="SAM" id="MobiDB-lite"/>
    </source>
</evidence>
<dbReference type="SMART" id="SM00338">
    <property type="entry name" value="BRLZ"/>
    <property type="match status" value="1"/>
</dbReference>
<keyword evidence="4" id="KW-0274">FAD</keyword>
<feature type="compositionally biased region" description="Basic and acidic residues" evidence="6">
    <location>
        <begin position="623"/>
        <end position="633"/>
    </location>
</feature>
<dbReference type="Proteomes" id="UP000038010">
    <property type="component" value="Unassembled WGS sequence"/>
</dbReference>
<feature type="region of interest" description="Disordered" evidence="6">
    <location>
        <begin position="599"/>
        <end position="650"/>
    </location>
</feature>
<dbReference type="CDD" id="cd14686">
    <property type="entry name" value="bZIP"/>
    <property type="match status" value="1"/>
</dbReference>
<reference evidence="8 9" key="1">
    <citation type="submission" date="2015-06" db="EMBL/GenBank/DDBJ databases">
        <title>Draft genome of the ant-associated black yeast Phialophora attae CBS 131958.</title>
        <authorList>
            <person name="Moreno L.F."/>
            <person name="Stielow B.J."/>
            <person name="de Hoog S."/>
            <person name="Vicente V.A."/>
            <person name="Weiss V.A."/>
            <person name="de Vries M."/>
            <person name="Cruz L.M."/>
            <person name="Souza E.M."/>
        </authorList>
    </citation>
    <scope>NUCLEOTIDE SEQUENCE [LARGE SCALE GENOMIC DNA]</scope>
    <source>
        <strain evidence="8 9">CBS 131958</strain>
    </source>
</reference>
<dbReference type="SUPFAM" id="SSF57959">
    <property type="entry name" value="Leucine zipper domain"/>
    <property type="match status" value="1"/>
</dbReference>
<evidence type="ECO:0000256" key="5">
    <source>
        <dbReference type="ARBA" id="ARBA00023002"/>
    </source>
</evidence>
<protein>
    <submittedName>
        <fullName evidence="8">Putative sterigmatocystin biosynthesis monooxygenase stcW</fullName>
    </submittedName>
</protein>
<dbReference type="GO" id="GO:0003700">
    <property type="term" value="F:DNA-binding transcription factor activity"/>
    <property type="evidence" value="ECO:0007669"/>
    <property type="project" value="InterPro"/>
</dbReference>
<dbReference type="Gene3D" id="1.20.5.170">
    <property type="match status" value="1"/>
</dbReference>
<keyword evidence="5" id="KW-0560">Oxidoreductase</keyword>
<evidence type="ECO:0000256" key="1">
    <source>
        <dbReference type="ARBA" id="ARBA00001974"/>
    </source>
</evidence>
<evidence type="ECO:0000256" key="4">
    <source>
        <dbReference type="ARBA" id="ARBA00022827"/>
    </source>
</evidence>
<dbReference type="PANTHER" id="PTHR42877">
    <property type="entry name" value="L-ORNITHINE N(5)-MONOOXYGENASE-RELATED"/>
    <property type="match status" value="1"/>
</dbReference>
<organism evidence="8 9">
    <name type="scientific">Cyphellophora attinorum</name>
    <dbReference type="NCBI Taxonomy" id="1664694"/>
    <lineage>
        <taxon>Eukaryota</taxon>
        <taxon>Fungi</taxon>
        <taxon>Dikarya</taxon>
        <taxon>Ascomycota</taxon>
        <taxon>Pezizomycotina</taxon>
        <taxon>Eurotiomycetes</taxon>
        <taxon>Chaetothyriomycetidae</taxon>
        <taxon>Chaetothyriales</taxon>
        <taxon>Cyphellophoraceae</taxon>
        <taxon>Cyphellophora</taxon>
    </lineage>
</organism>
<dbReference type="InterPro" id="IPR051209">
    <property type="entry name" value="FAD-bind_Monooxygenase_sf"/>
</dbReference>
<comment type="cofactor">
    <cofactor evidence="1">
        <name>FAD</name>
        <dbReference type="ChEBI" id="CHEBI:57692"/>
    </cofactor>
</comment>
<name>A0A0N0NJC3_9EURO</name>
<dbReference type="InterPro" id="IPR004827">
    <property type="entry name" value="bZIP"/>
</dbReference>
<dbReference type="EMBL" id="LFJN01000028">
    <property type="protein sequence ID" value="KPI36748.1"/>
    <property type="molecule type" value="Genomic_DNA"/>
</dbReference>
<dbReference type="InterPro" id="IPR021833">
    <property type="entry name" value="DUF3425"/>
</dbReference>
<evidence type="ECO:0000313" key="8">
    <source>
        <dbReference type="EMBL" id="KPI36748.1"/>
    </source>
</evidence>
<dbReference type="InterPro" id="IPR046347">
    <property type="entry name" value="bZIP_sf"/>
</dbReference>
<evidence type="ECO:0000256" key="2">
    <source>
        <dbReference type="ARBA" id="ARBA00010139"/>
    </source>
</evidence>
<dbReference type="GO" id="GO:0004499">
    <property type="term" value="F:N,N-dimethylaniline monooxygenase activity"/>
    <property type="evidence" value="ECO:0007669"/>
    <property type="project" value="InterPro"/>
</dbReference>
<dbReference type="VEuPathDB" id="FungiDB:AB675_11851"/>
<dbReference type="PANTHER" id="PTHR42877:SF4">
    <property type="entry name" value="FAD_NAD(P)-BINDING DOMAIN-CONTAINING PROTEIN-RELATED"/>
    <property type="match status" value="1"/>
</dbReference>
<dbReference type="OrthoDB" id="74360at2759"/>
<comment type="caution">
    <text evidence="8">The sequence shown here is derived from an EMBL/GenBank/DDBJ whole genome shotgun (WGS) entry which is preliminary data.</text>
</comment>
<proteinExistence type="inferred from homology"/>
<comment type="similarity">
    <text evidence="2">Belongs to the FAD-binding monooxygenase family.</text>
</comment>
<dbReference type="InterPro" id="IPR020946">
    <property type="entry name" value="Flavin_mOase-like"/>
</dbReference>
<gene>
    <name evidence="8" type="ORF">AB675_11851</name>
</gene>
<dbReference type="InterPro" id="IPR036188">
    <property type="entry name" value="FAD/NAD-bd_sf"/>
</dbReference>
<feature type="domain" description="BZIP" evidence="7">
    <location>
        <begin position="628"/>
        <end position="704"/>
    </location>
</feature>
<dbReference type="Pfam" id="PF11905">
    <property type="entry name" value="DUF3425"/>
    <property type="match status" value="1"/>
</dbReference>
<keyword evidence="3" id="KW-0285">Flavoprotein</keyword>
<dbReference type="RefSeq" id="XP_017996711.1">
    <property type="nucleotide sequence ID" value="XM_018140733.1"/>
</dbReference>